<dbReference type="SUPFAM" id="SSF53098">
    <property type="entry name" value="Ribonuclease H-like"/>
    <property type="match status" value="1"/>
</dbReference>
<comment type="caution">
    <text evidence="1">The sequence shown here is derived from an EMBL/GenBank/DDBJ whole genome shotgun (WGS) entry which is preliminary data.</text>
</comment>
<protein>
    <recommendedName>
        <fullName evidence="3">Zinc finger protein 862-like</fullName>
    </recommendedName>
</protein>
<gene>
    <name evidence="1" type="ORF">ACJMK2_032125</name>
</gene>
<evidence type="ECO:0000313" key="2">
    <source>
        <dbReference type="Proteomes" id="UP001634394"/>
    </source>
</evidence>
<dbReference type="PANTHER" id="PTHR46880:SF5">
    <property type="entry name" value="DUF4371 DOMAIN-CONTAINING PROTEIN"/>
    <property type="match status" value="1"/>
</dbReference>
<dbReference type="PANTHER" id="PTHR46880">
    <property type="entry name" value="RAS-ASSOCIATING DOMAIN-CONTAINING PROTEIN"/>
    <property type="match status" value="1"/>
</dbReference>
<accession>A0ABD3X0S8</accession>
<keyword evidence="2" id="KW-1185">Reference proteome</keyword>
<dbReference type="AlphaFoldDB" id="A0ABD3X0S8"/>
<dbReference type="InterPro" id="IPR012337">
    <property type="entry name" value="RNaseH-like_sf"/>
</dbReference>
<sequence>MSERGVPISKVMSFGSDGASAMMGKEKGVAAILRRENPHMHNVHCVAHRLALCTSQVAEKIESLRKHQQVLTDLFYYFKGSSQRDARLHAIQEILDDPCIVYKELHSVRWLSYFNALTAVWRTLDSLLTYLAEASHKDHKAGRMKKKIATESFIATTYMMIDAMAPVTILSQSFQKENVDVALVKVKTGECIANLQKVYTFDTPYMQKLKEDLKGNTFKEHHQITRNNFSQEKIAKNFIDSLVDNIRCRFPADDLLTSFGILAMRPISMMLKTEVDRYGDEEIDRLCTYYGETKTVQWEISRTIERKTSDPVGDFVKAKSEWAFLKKVVLAEKYHQGVMSKLWHLIDYHHLRGFSQLAQVSSTCTNFSSTYCWM</sequence>
<name>A0ABD3X0S8_SINWO</name>
<proteinExistence type="predicted"/>
<organism evidence="1 2">
    <name type="scientific">Sinanodonta woodiana</name>
    <name type="common">Chinese pond mussel</name>
    <name type="synonym">Anodonta woodiana</name>
    <dbReference type="NCBI Taxonomy" id="1069815"/>
    <lineage>
        <taxon>Eukaryota</taxon>
        <taxon>Metazoa</taxon>
        <taxon>Spiralia</taxon>
        <taxon>Lophotrochozoa</taxon>
        <taxon>Mollusca</taxon>
        <taxon>Bivalvia</taxon>
        <taxon>Autobranchia</taxon>
        <taxon>Heteroconchia</taxon>
        <taxon>Palaeoheterodonta</taxon>
        <taxon>Unionida</taxon>
        <taxon>Unionoidea</taxon>
        <taxon>Unionidae</taxon>
        <taxon>Unioninae</taxon>
        <taxon>Sinanodonta</taxon>
    </lineage>
</organism>
<evidence type="ECO:0008006" key="3">
    <source>
        <dbReference type="Google" id="ProtNLM"/>
    </source>
</evidence>
<reference evidence="1 2" key="1">
    <citation type="submission" date="2024-11" db="EMBL/GenBank/DDBJ databases">
        <title>Chromosome-level genome assembly of the freshwater bivalve Anodonta woodiana.</title>
        <authorList>
            <person name="Chen X."/>
        </authorList>
    </citation>
    <scope>NUCLEOTIDE SEQUENCE [LARGE SCALE GENOMIC DNA]</scope>
    <source>
        <strain evidence="1">MN2024</strain>
        <tissue evidence="1">Gills</tissue>
    </source>
</reference>
<evidence type="ECO:0000313" key="1">
    <source>
        <dbReference type="EMBL" id="KAL3879846.1"/>
    </source>
</evidence>
<dbReference type="EMBL" id="JBJQND010000004">
    <property type="protein sequence ID" value="KAL3879846.1"/>
    <property type="molecule type" value="Genomic_DNA"/>
</dbReference>
<dbReference type="Proteomes" id="UP001634394">
    <property type="component" value="Unassembled WGS sequence"/>
</dbReference>